<reference evidence="1 2" key="1">
    <citation type="journal article" date="2020" name="Microorganisms">
        <title>Reliable Identification of Environmental Pseudomonas Isolates Using the rpoD Gene.</title>
        <authorList>
            <consortium name="The Broad Institute Genome Sequencing Platform"/>
            <person name="Girard L."/>
            <person name="Lood C."/>
            <person name="Rokni-Zadeh H."/>
            <person name="van Noort V."/>
            <person name="Lavigne R."/>
            <person name="De Mot R."/>
        </authorList>
    </citation>
    <scope>NUCLEOTIDE SEQUENCE [LARGE SCALE GENOMIC DNA]</scope>
    <source>
        <strain evidence="1 2">RW7P2</strain>
    </source>
</reference>
<organism evidence="1 2">
    <name type="scientific">Pseudomonas taiwanensis</name>
    <dbReference type="NCBI Taxonomy" id="470150"/>
    <lineage>
        <taxon>Bacteria</taxon>
        <taxon>Pseudomonadati</taxon>
        <taxon>Pseudomonadota</taxon>
        <taxon>Gammaproteobacteria</taxon>
        <taxon>Pseudomonadales</taxon>
        <taxon>Pseudomonadaceae</taxon>
        <taxon>Pseudomonas</taxon>
    </lineage>
</organism>
<protein>
    <submittedName>
        <fullName evidence="1">Uncharacterized protein</fullName>
    </submittedName>
</protein>
<dbReference type="Proteomes" id="UP000628086">
    <property type="component" value="Unassembled WGS sequence"/>
</dbReference>
<dbReference type="EMBL" id="JABWRS010000005">
    <property type="protein sequence ID" value="MBC3475716.1"/>
    <property type="molecule type" value="Genomic_DNA"/>
</dbReference>
<gene>
    <name evidence="1" type="ORF">HU747_08885</name>
</gene>
<sequence length="179" mass="20514">MMHGDRSRKSMLKLHELLRNINESPQSYADDKRWLSVLATQHSLAEYSNPDLGVRGCAMGTFRNAASHLAIGFVGINKLRMSARARILELTAQKPKRASKSRRDYVSEIASLNAQLKVMSRDLLQMQVVIYKLRIMSEQLATDDGIKDRKRWLDREMREVEMIYEQGLSQSWANQSSAT</sequence>
<proteinExistence type="predicted"/>
<dbReference type="RefSeq" id="WP_186598522.1">
    <property type="nucleotide sequence ID" value="NZ_JABWRS010000005.1"/>
</dbReference>
<evidence type="ECO:0000313" key="2">
    <source>
        <dbReference type="Proteomes" id="UP000628086"/>
    </source>
</evidence>
<accession>A0ABR6V5L0</accession>
<name>A0ABR6V5L0_9PSED</name>
<comment type="caution">
    <text evidence="1">The sequence shown here is derived from an EMBL/GenBank/DDBJ whole genome shotgun (WGS) entry which is preliminary data.</text>
</comment>
<evidence type="ECO:0000313" key="1">
    <source>
        <dbReference type="EMBL" id="MBC3475716.1"/>
    </source>
</evidence>
<keyword evidence="2" id="KW-1185">Reference proteome</keyword>